<proteinExistence type="predicted"/>
<dbReference type="Pfam" id="PF14247">
    <property type="entry name" value="DUF4344"/>
    <property type="match status" value="2"/>
</dbReference>
<name>A0ABX8AW79_9HYPH</name>
<evidence type="ECO:0000313" key="3">
    <source>
        <dbReference type="Proteomes" id="UP000680706"/>
    </source>
</evidence>
<evidence type="ECO:0008006" key="4">
    <source>
        <dbReference type="Google" id="ProtNLM"/>
    </source>
</evidence>
<accession>A0ABX8AW79</accession>
<sequence length="247" mass="27623">MLRSLLLAATCAVSLLTPLGAQADEAEDAFVEANILSIFYHEIGHAVIDKMQVPIFGQEEDAADVLSVMMIDWLYEEEAAQELAFNSAFGYINDPDGVEEVAWWDLHGPDQQRYYNHICLFFGADPEKREDLAYDLGLPEDRAEMCPVEYEQAANSWGAVFDEMSPGSGVPLVFQKGRGKEAELINQVLSEEVKNLEQDMSLPSEVIVKVDSCGEPNAFYDPEEASIIFCTEFIPHLRSLYQANLEN</sequence>
<keyword evidence="2" id="KW-0614">Plasmid</keyword>
<feature type="chain" id="PRO_5046052058" description="Metallopeptidase" evidence="1">
    <location>
        <begin position="24"/>
        <end position="247"/>
    </location>
</feature>
<dbReference type="Proteomes" id="UP000680706">
    <property type="component" value="Plasmid pAb134-01"/>
</dbReference>
<gene>
    <name evidence="2" type="ORF">KGB56_22635</name>
</gene>
<keyword evidence="1" id="KW-0732">Signal</keyword>
<keyword evidence="3" id="KW-1185">Reference proteome</keyword>
<dbReference type="InterPro" id="IPR025644">
    <property type="entry name" value="DUF4344"/>
</dbReference>
<feature type="signal peptide" evidence="1">
    <location>
        <begin position="1"/>
        <end position="23"/>
    </location>
</feature>
<evidence type="ECO:0000313" key="2">
    <source>
        <dbReference type="EMBL" id="QUS58517.1"/>
    </source>
</evidence>
<protein>
    <recommendedName>
        <fullName evidence="4">Metallopeptidase</fullName>
    </recommendedName>
</protein>
<dbReference type="EMBL" id="CP074127">
    <property type="protein sequence ID" value="QUS58517.1"/>
    <property type="molecule type" value="Genomic_DNA"/>
</dbReference>
<geneLocation type="plasmid" evidence="2 3">
    <name>pAb134-01</name>
</geneLocation>
<organism evidence="2 3">
    <name type="scientific">Pseudovibrio brasiliensis</name>
    <dbReference type="NCBI Taxonomy" id="1898042"/>
    <lineage>
        <taxon>Bacteria</taxon>
        <taxon>Pseudomonadati</taxon>
        <taxon>Pseudomonadota</taxon>
        <taxon>Alphaproteobacteria</taxon>
        <taxon>Hyphomicrobiales</taxon>
        <taxon>Stappiaceae</taxon>
        <taxon>Pseudovibrio</taxon>
    </lineage>
</organism>
<dbReference type="RefSeq" id="WP_075699176.1">
    <property type="nucleotide sequence ID" value="NZ_CP074127.1"/>
</dbReference>
<reference evidence="2 3" key="1">
    <citation type="journal article" date="2021" name="Angew. Chem. Int. Ed. Engl.">
        <title>A novel family of nonribosomal peptides modulate collective behavior in Pseudovibrio bacteria isolated from marine sponges.</title>
        <authorList>
            <person name="Ioca L.P."/>
            <person name="Dai Y."/>
            <person name="Kunakom S."/>
            <person name="Diaz-Espinosa J."/>
            <person name="Krunic A."/>
            <person name="Crnkovic C.M."/>
            <person name="Orjala J."/>
            <person name="Sanchez L.M."/>
            <person name="Ferreira A.G."/>
            <person name="Berlinck R.G.S."/>
            <person name="Eustaquio A.S."/>
        </authorList>
    </citation>
    <scope>NUCLEOTIDE SEQUENCE [LARGE SCALE GENOMIC DNA]</scope>
    <source>
        <strain evidence="2 3">Ab134</strain>
        <plasmid evidence="2 3">pAb134-01</plasmid>
    </source>
</reference>
<evidence type="ECO:0000256" key="1">
    <source>
        <dbReference type="SAM" id="SignalP"/>
    </source>
</evidence>